<keyword evidence="2" id="KW-1185">Reference proteome</keyword>
<dbReference type="Proteomes" id="UP001152622">
    <property type="component" value="Chromosome 7"/>
</dbReference>
<dbReference type="OrthoDB" id="8922169at2759"/>
<dbReference type="GO" id="GO:0006357">
    <property type="term" value="P:regulation of transcription by RNA polymerase II"/>
    <property type="evidence" value="ECO:0007669"/>
    <property type="project" value="InterPro"/>
</dbReference>
<protein>
    <recommendedName>
        <fullName evidence="3">DUF659 domain-containing protein</fullName>
    </recommendedName>
</protein>
<dbReference type="AlphaFoldDB" id="A0A9Q1F8L7"/>
<reference evidence="1" key="1">
    <citation type="journal article" date="2023" name="Science">
        <title>Genome structures resolve the early diversification of teleost fishes.</title>
        <authorList>
            <person name="Parey E."/>
            <person name="Louis A."/>
            <person name="Montfort J."/>
            <person name="Bouchez O."/>
            <person name="Roques C."/>
            <person name="Iampietro C."/>
            <person name="Lluch J."/>
            <person name="Castinel A."/>
            <person name="Donnadieu C."/>
            <person name="Desvignes T."/>
            <person name="Floi Bucao C."/>
            <person name="Jouanno E."/>
            <person name="Wen M."/>
            <person name="Mejri S."/>
            <person name="Dirks R."/>
            <person name="Jansen H."/>
            <person name="Henkel C."/>
            <person name="Chen W.J."/>
            <person name="Zahm M."/>
            <person name="Cabau C."/>
            <person name="Klopp C."/>
            <person name="Thompson A.W."/>
            <person name="Robinson-Rechavi M."/>
            <person name="Braasch I."/>
            <person name="Lecointre G."/>
            <person name="Bobe J."/>
            <person name="Postlethwait J.H."/>
            <person name="Berthelot C."/>
            <person name="Roest Crollius H."/>
            <person name="Guiguen Y."/>
        </authorList>
    </citation>
    <scope>NUCLEOTIDE SEQUENCE</scope>
    <source>
        <strain evidence="1">WJC10195</strain>
    </source>
</reference>
<evidence type="ECO:0008006" key="3">
    <source>
        <dbReference type="Google" id="ProtNLM"/>
    </source>
</evidence>
<organism evidence="1 2">
    <name type="scientific">Synaphobranchus kaupii</name>
    <name type="common">Kaup's arrowtooth eel</name>
    <dbReference type="NCBI Taxonomy" id="118154"/>
    <lineage>
        <taxon>Eukaryota</taxon>
        <taxon>Metazoa</taxon>
        <taxon>Chordata</taxon>
        <taxon>Craniata</taxon>
        <taxon>Vertebrata</taxon>
        <taxon>Euteleostomi</taxon>
        <taxon>Actinopterygii</taxon>
        <taxon>Neopterygii</taxon>
        <taxon>Teleostei</taxon>
        <taxon>Anguilliformes</taxon>
        <taxon>Synaphobranchidae</taxon>
        <taxon>Synaphobranchus</taxon>
    </lineage>
</organism>
<evidence type="ECO:0000313" key="2">
    <source>
        <dbReference type="Proteomes" id="UP001152622"/>
    </source>
</evidence>
<name>A0A9Q1F8L7_SYNKA</name>
<sequence length="306" mass="34918">MTASCLSKIPSTVEKKEFILDFTRTLIEADIPLEKDPKFAAFLKRHCKQGGSIPAAFHLRSDYLPELFPQYLQDIKEAVQGQAVYIIVDETTDACGRYMKKAYNTILQGLFPNSRHVTCLAHLINLVLKVFPDVFGDVNQLCALVKKIFCQAPQRRLELRAFMQEQPVFDILTRRLEETTKPSAATIFSQLEDLQMLLEYGRTAEAEDWRPGTRELLKELVEEERLSCSELFQEAMAKCSARLQKHPCINLFKVLPVLDPSKVSGTRENVQDYVQAIPALSQVSTEEWRHDIHMDKRDAAEISAVE</sequence>
<evidence type="ECO:0000313" key="1">
    <source>
        <dbReference type="EMBL" id="KAJ8353378.1"/>
    </source>
</evidence>
<dbReference type="GO" id="GO:0003690">
    <property type="term" value="F:double-stranded DNA binding"/>
    <property type="evidence" value="ECO:0007669"/>
    <property type="project" value="InterPro"/>
</dbReference>
<dbReference type="InterPro" id="IPR033375">
    <property type="entry name" value="Cggbp1"/>
</dbReference>
<accession>A0A9Q1F8L7</accession>
<dbReference type="PANTHER" id="PTHR32344">
    <property type="entry name" value="U1-TYPE DOMAIN-CONTAINING PROTEIN"/>
    <property type="match status" value="1"/>
</dbReference>
<gene>
    <name evidence="1" type="ORF">SKAU_G00209450</name>
</gene>
<dbReference type="PANTHER" id="PTHR32344:SF1">
    <property type="entry name" value="U1-TYPE DOMAIN-CONTAINING PROTEIN"/>
    <property type="match status" value="1"/>
</dbReference>
<comment type="caution">
    <text evidence="1">The sequence shown here is derived from an EMBL/GenBank/DDBJ whole genome shotgun (WGS) entry which is preliminary data.</text>
</comment>
<dbReference type="EMBL" id="JAINUF010000007">
    <property type="protein sequence ID" value="KAJ8353378.1"/>
    <property type="molecule type" value="Genomic_DNA"/>
</dbReference>
<dbReference type="GO" id="GO:0005634">
    <property type="term" value="C:nucleus"/>
    <property type="evidence" value="ECO:0007669"/>
    <property type="project" value="InterPro"/>
</dbReference>
<proteinExistence type="predicted"/>